<evidence type="ECO:0000256" key="1">
    <source>
        <dbReference type="SAM" id="MobiDB-lite"/>
    </source>
</evidence>
<keyword evidence="4" id="KW-1185">Reference proteome</keyword>
<organism evidence="3 4">
    <name type="scientific">Haloferax mucosum ATCC BAA-1512</name>
    <dbReference type="NCBI Taxonomy" id="662479"/>
    <lineage>
        <taxon>Archaea</taxon>
        <taxon>Methanobacteriati</taxon>
        <taxon>Methanobacteriota</taxon>
        <taxon>Stenosarchaea group</taxon>
        <taxon>Halobacteria</taxon>
        <taxon>Halobacteriales</taxon>
        <taxon>Haloferacaceae</taxon>
        <taxon>Haloferax</taxon>
    </lineage>
</organism>
<dbReference type="PATRIC" id="fig|662479.7.peg.2162"/>
<dbReference type="OrthoDB" id="202254at2157"/>
<dbReference type="AlphaFoldDB" id="M0IE01"/>
<keyword evidence="2" id="KW-1133">Transmembrane helix</keyword>
<feature type="transmembrane region" description="Helical" evidence="2">
    <location>
        <begin position="299"/>
        <end position="326"/>
    </location>
</feature>
<reference evidence="3 4" key="1">
    <citation type="journal article" date="2014" name="PLoS Genet.">
        <title>Phylogenetically driven sequencing of extremely halophilic archaea reveals strategies for static and dynamic osmo-response.</title>
        <authorList>
            <person name="Becker E.A."/>
            <person name="Seitzer P.M."/>
            <person name="Tritt A."/>
            <person name="Larsen D."/>
            <person name="Krusor M."/>
            <person name="Yao A.I."/>
            <person name="Wu D."/>
            <person name="Madern D."/>
            <person name="Eisen J.A."/>
            <person name="Darling A.E."/>
            <person name="Facciotti M.T."/>
        </authorList>
    </citation>
    <scope>NUCLEOTIDE SEQUENCE [LARGE SCALE GENOMIC DNA]</scope>
    <source>
        <strain evidence="3 4">ATCC BAA-1512</strain>
    </source>
</reference>
<dbReference type="Pfam" id="PF25927">
    <property type="entry name" value="DUF7972"/>
    <property type="match status" value="1"/>
</dbReference>
<comment type="caution">
    <text evidence="3">The sequence shown here is derived from an EMBL/GenBank/DDBJ whole genome shotgun (WGS) entry which is preliminary data.</text>
</comment>
<name>M0IE01_9EURY</name>
<feature type="region of interest" description="Disordered" evidence="1">
    <location>
        <begin position="1"/>
        <end position="20"/>
    </location>
</feature>
<evidence type="ECO:0000313" key="4">
    <source>
        <dbReference type="Proteomes" id="UP000011550"/>
    </source>
</evidence>
<keyword evidence="2" id="KW-0472">Membrane</keyword>
<gene>
    <name evidence="3" type="ORF">C440_10673</name>
</gene>
<keyword evidence="2" id="KW-0812">Transmembrane</keyword>
<dbReference type="EMBL" id="AOLN01000013">
    <property type="protein sequence ID" value="ELZ94078.1"/>
    <property type="molecule type" value="Genomic_DNA"/>
</dbReference>
<dbReference type="RefSeq" id="WP_008320442.1">
    <property type="nucleotide sequence ID" value="NZ_AOLN01000013.1"/>
</dbReference>
<feature type="transmembrane region" description="Helical" evidence="2">
    <location>
        <begin position="76"/>
        <end position="97"/>
    </location>
</feature>
<protein>
    <submittedName>
        <fullName evidence="3">Uncharacterized protein</fullName>
    </submittedName>
</protein>
<accession>M0IE01</accession>
<feature type="transmembrane region" description="Helical" evidence="2">
    <location>
        <begin position="37"/>
        <end position="56"/>
    </location>
</feature>
<dbReference type="Proteomes" id="UP000011550">
    <property type="component" value="Unassembled WGS sequence"/>
</dbReference>
<dbReference type="STRING" id="662479.C440_10673"/>
<sequence>MSDHDGPSPGEPDDAMRKRGTASRAKLRVYLGADRRLVAVAPLVVVFLSIVGLGVLDPRPLESAVEASDPVETLAQALLTAIITGVTLVVSINQLVLSRELGPLGDQRERIEGSLSFREDVADLLDAPVAPPEPSAFLRALAESIAARARRLESTVTDEHRVSGADDDPAARVHEFASEVEGNAAAVADRLEGQQFGTFDVLSAALDLNYSWKLYQAARLRRVHDDALPAETTAALSDLRDALELFGPAREHVKTLYFRWELVNLSRSMFYAAVPALVVSIGAILFLNDLGTVTGSTVGVSNLLLVVAAVTAVSLAPFSVLAAAVLRISTVAKRTLSIGPFVLRSETRTDDIEWES</sequence>
<evidence type="ECO:0000313" key="3">
    <source>
        <dbReference type="EMBL" id="ELZ94078.1"/>
    </source>
</evidence>
<proteinExistence type="predicted"/>
<evidence type="ECO:0000256" key="2">
    <source>
        <dbReference type="SAM" id="Phobius"/>
    </source>
</evidence>
<dbReference type="InterPro" id="IPR058278">
    <property type="entry name" value="DUF7972"/>
</dbReference>
<feature type="transmembrane region" description="Helical" evidence="2">
    <location>
        <begin position="269"/>
        <end position="287"/>
    </location>
</feature>